<keyword evidence="3" id="KW-1185">Reference proteome</keyword>
<reference evidence="2" key="1">
    <citation type="submission" date="2020-05" db="UniProtKB">
        <authorList>
            <consortium name="EnsemblMetazoa"/>
        </authorList>
    </citation>
    <scope>IDENTIFICATION</scope>
    <source>
        <strain evidence="2">USDA</strain>
    </source>
</reference>
<dbReference type="KEGG" id="scac:106083038"/>
<feature type="region of interest" description="Disordered" evidence="1">
    <location>
        <begin position="85"/>
        <end position="112"/>
    </location>
</feature>
<evidence type="ECO:0000313" key="2">
    <source>
        <dbReference type="EnsemblMetazoa" id="SCAU011595-PA"/>
    </source>
</evidence>
<dbReference type="EnsemblMetazoa" id="SCAU011595-RA">
    <property type="protein sequence ID" value="SCAU011595-PA"/>
    <property type="gene ID" value="SCAU011595"/>
</dbReference>
<name>A0A1I8PVU8_STOCA</name>
<protein>
    <submittedName>
        <fullName evidence="2">Uncharacterized protein</fullName>
    </submittedName>
</protein>
<organism evidence="2 3">
    <name type="scientific">Stomoxys calcitrans</name>
    <name type="common">Stable fly</name>
    <name type="synonym">Conops calcitrans</name>
    <dbReference type="NCBI Taxonomy" id="35570"/>
    <lineage>
        <taxon>Eukaryota</taxon>
        <taxon>Metazoa</taxon>
        <taxon>Ecdysozoa</taxon>
        <taxon>Arthropoda</taxon>
        <taxon>Hexapoda</taxon>
        <taxon>Insecta</taxon>
        <taxon>Pterygota</taxon>
        <taxon>Neoptera</taxon>
        <taxon>Endopterygota</taxon>
        <taxon>Diptera</taxon>
        <taxon>Brachycera</taxon>
        <taxon>Muscomorpha</taxon>
        <taxon>Muscoidea</taxon>
        <taxon>Muscidae</taxon>
        <taxon>Stomoxys</taxon>
    </lineage>
</organism>
<gene>
    <name evidence="2" type="primary">106083038</name>
</gene>
<accession>A0A1I8PVU8</accession>
<proteinExistence type="predicted"/>
<feature type="compositionally biased region" description="Low complexity" evidence="1">
    <location>
        <begin position="88"/>
        <end position="100"/>
    </location>
</feature>
<dbReference type="Proteomes" id="UP000095300">
    <property type="component" value="Unassembled WGS sequence"/>
</dbReference>
<evidence type="ECO:0000256" key="1">
    <source>
        <dbReference type="SAM" id="MobiDB-lite"/>
    </source>
</evidence>
<sequence length="139" mass="14886">MCDPSCLSCGPCNPCDPCCGPYECKPCQANVLRGGVMYNTCDCLRRNGLQDKCPSAWCQRRSDRSSFSQSNNSCPQPSTSPYGEYFDPSCGPSNPSGGAPSPVPWSPSPSCCSPLPEGGIPDPRIWNVYNTPPSYPCGF</sequence>
<dbReference type="VEuPathDB" id="VectorBase:SCAU011595"/>
<dbReference type="STRING" id="35570.A0A1I8PVU8"/>
<dbReference type="AlphaFoldDB" id="A0A1I8PVU8"/>
<dbReference type="OrthoDB" id="7996667at2759"/>
<evidence type="ECO:0000313" key="3">
    <source>
        <dbReference type="Proteomes" id="UP000095300"/>
    </source>
</evidence>